<dbReference type="AlphaFoldDB" id="A0A4Y1WS38"/>
<protein>
    <recommendedName>
        <fullName evidence="3 5">Regulatory protein RecX</fullName>
    </recommendedName>
</protein>
<dbReference type="InterPro" id="IPR053924">
    <property type="entry name" value="RecX_HTH_2nd"/>
</dbReference>
<dbReference type="PANTHER" id="PTHR33602">
    <property type="entry name" value="REGULATORY PROTEIN RECX FAMILY PROTEIN"/>
    <property type="match status" value="1"/>
</dbReference>
<dbReference type="OrthoDB" id="1523826at2"/>
<dbReference type="GeneID" id="78340992"/>
<keyword evidence="9" id="KW-1185">Reference proteome</keyword>
<evidence type="ECO:0000256" key="1">
    <source>
        <dbReference type="ARBA" id="ARBA00004496"/>
    </source>
</evidence>
<evidence type="ECO:0000256" key="2">
    <source>
        <dbReference type="ARBA" id="ARBA00009695"/>
    </source>
</evidence>
<dbReference type="Proteomes" id="UP000318946">
    <property type="component" value="Chromosome"/>
</dbReference>
<dbReference type="Pfam" id="PF02631">
    <property type="entry name" value="RecX_HTH2"/>
    <property type="match status" value="1"/>
</dbReference>
<name>A0A4Y1WS38_9BACT</name>
<sequence>MLYGKKINAVPRTKTPEQALAALMRLCARAERSEEDARRLMTRWGVAPADRERVLERLRRDRFIDDARYAEAFVREKINLSGWGARKIADALHRKRIARETIERALAALDAGTARERLADLLRRKVRTTRAATPYELKNKLIRYGLAQGYDYEAVRDAADALIATTDDSCDTFF</sequence>
<comment type="similarity">
    <text evidence="2 5">Belongs to the RecX family.</text>
</comment>
<evidence type="ECO:0000259" key="7">
    <source>
        <dbReference type="Pfam" id="PF21981"/>
    </source>
</evidence>
<dbReference type="Gene3D" id="1.10.10.10">
    <property type="entry name" value="Winged helix-like DNA-binding domain superfamily/Winged helix DNA-binding domain"/>
    <property type="match status" value="2"/>
</dbReference>
<dbReference type="PANTHER" id="PTHR33602:SF1">
    <property type="entry name" value="REGULATORY PROTEIN RECX FAMILY PROTEIN"/>
    <property type="match status" value="1"/>
</dbReference>
<comment type="subcellular location">
    <subcellularLocation>
        <location evidence="1 5">Cytoplasm</location>
    </subcellularLocation>
</comment>
<evidence type="ECO:0000313" key="9">
    <source>
        <dbReference type="Proteomes" id="UP000318946"/>
    </source>
</evidence>
<proteinExistence type="inferred from homology"/>
<keyword evidence="4 5" id="KW-0963">Cytoplasm</keyword>
<evidence type="ECO:0000313" key="8">
    <source>
        <dbReference type="EMBL" id="BBL02956.1"/>
    </source>
</evidence>
<feature type="domain" description="RecX third three-helical" evidence="7">
    <location>
        <begin position="116"/>
        <end position="158"/>
    </location>
</feature>
<evidence type="ECO:0000259" key="6">
    <source>
        <dbReference type="Pfam" id="PF02631"/>
    </source>
</evidence>
<dbReference type="EMBL" id="AP019735">
    <property type="protein sequence ID" value="BBL02956.1"/>
    <property type="molecule type" value="Genomic_DNA"/>
</dbReference>
<dbReference type="InterPro" id="IPR053925">
    <property type="entry name" value="RecX_HTH_3rd"/>
</dbReference>
<comment type="function">
    <text evidence="5">Modulates RecA activity.</text>
</comment>
<dbReference type="InterPro" id="IPR003783">
    <property type="entry name" value="Regulatory_RecX"/>
</dbReference>
<evidence type="ECO:0000256" key="5">
    <source>
        <dbReference type="HAMAP-Rule" id="MF_01114"/>
    </source>
</evidence>
<dbReference type="Pfam" id="PF21981">
    <property type="entry name" value="RecX_HTH3"/>
    <property type="match status" value="1"/>
</dbReference>
<dbReference type="KEGG" id="acou:A5CBH24_02690"/>
<dbReference type="InterPro" id="IPR036388">
    <property type="entry name" value="WH-like_DNA-bd_sf"/>
</dbReference>
<dbReference type="HAMAP" id="MF_01114">
    <property type="entry name" value="RecX"/>
    <property type="match status" value="1"/>
</dbReference>
<reference evidence="9" key="1">
    <citation type="submission" date="2019-06" db="EMBL/GenBank/DDBJ databases">
        <title>Alistipes onderdonkii subsp. vulgaris subsp. nov., Alistipes dispar sp. nov. and Alistipes communis sp. nov., isolated from human faeces, and creation of Alistipes onderdonkii subsp. onderdonkii subsp. nov.</title>
        <authorList>
            <person name="Sakamoto M."/>
            <person name="Ikeyama N."/>
            <person name="Ogata Y."/>
            <person name="Suda W."/>
            <person name="Iino T."/>
            <person name="Hattori M."/>
            <person name="Ohkuma M."/>
        </authorList>
    </citation>
    <scope>NUCLEOTIDE SEQUENCE [LARGE SCALE GENOMIC DNA]</scope>
    <source>
        <strain evidence="9">5CBH24</strain>
    </source>
</reference>
<dbReference type="GO" id="GO:0005737">
    <property type="term" value="C:cytoplasm"/>
    <property type="evidence" value="ECO:0007669"/>
    <property type="project" value="UniProtKB-SubCell"/>
</dbReference>
<evidence type="ECO:0000256" key="4">
    <source>
        <dbReference type="ARBA" id="ARBA00022490"/>
    </source>
</evidence>
<dbReference type="GO" id="GO:0006282">
    <property type="term" value="P:regulation of DNA repair"/>
    <property type="evidence" value="ECO:0007669"/>
    <property type="project" value="UniProtKB-UniRule"/>
</dbReference>
<accession>A0A4Y1WS38</accession>
<organism evidence="8 9">
    <name type="scientific">Alistipes communis</name>
    <dbReference type="NCBI Taxonomy" id="2585118"/>
    <lineage>
        <taxon>Bacteria</taxon>
        <taxon>Pseudomonadati</taxon>
        <taxon>Bacteroidota</taxon>
        <taxon>Bacteroidia</taxon>
        <taxon>Bacteroidales</taxon>
        <taxon>Rikenellaceae</taxon>
        <taxon>Alistipes</taxon>
    </lineage>
</organism>
<evidence type="ECO:0000256" key="3">
    <source>
        <dbReference type="ARBA" id="ARBA00018111"/>
    </source>
</evidence>
<feature type="domain" description="RecX second three-helical" evidence="6">
    <location>
        <begin position="65"/>
        <end position="106"/>
    </location>
</feature>
<dbReference type="RefSeq" id="WP_141411952.1">
    <property type="nucleotide sequence ID" value="NZ_AP019735.1"/>
</dbReference>
<gene>
    <name evidence="5" type="primary">recX</name>
    <name evidence="8" type="ORF">A5CBH24_02690</name>
</gene>